<proteinExistence type="predicted"/>
<evidence type="ECO:0000313" key="3">
    <source>
        <dbReference type="Proteomes" id="UP001642484"/>
    </source>
</evidence>
<feature type="region of interest" description="Disordered" evidence="1">
    <location>
        <begin position="1"/>
        <end position="21"/>
    </location>
</feature>
<dbReference type="EMBL" id="CAXAMN010008236">
    <property type="protein sequence ID" value="CAK9024479.1"/>
    <property type="molecule type" value="Genomic_DNA"/>
</dbReference>
<evidence type="ECO:0000256" key="1">
    <source>
        <dbReference type="SAM" id="MobiDB-lite"/>
    </source>
</evidence>
<feature type="region of interest" description="Disordered" evidence="1">
    <location>
        <begin position="168"/>
        <end position="193"/>
    </location>
</feature>
<feature type="compositionally biased region" description="Basic residues" evidence="1">
    <location>
        <begin position="84"/>
        <end position="94"/>
    </location>
</feature>
<organism evidence="2 3">
    <name type="scientific">Durusdinium trenchii</name>
    <dbReference type="NCBI Taxonomy" id="1381693"/>
    <lineage>
        <taxon>Eukaryota</taxon>
        <taxon>Sar</taxon>
        <taxon>Alveolata</taxon>
        <taxon>Dinophyceae</taxon>
        <taxon>Suessiales</taxon>
        <taxon>Symbiodiniaceae</taxon>
        <taxon>Durusdinium</taxon>
    </lineage>
</organism>
<comment type="caution">
    <text evidence="2">The sequence shown here is derived from an EMBL/GenBank/DDBJ whole genome shotgun (WGS) entry which is preliminary data.</text>
</comment>
<reference evidence="2 3" key="1">
    <citation type="submission" date="2024-02" db="EMBL/GenBank/DDBJ databases">
        <authorList>
            <person name="Chen Y."/>
            <person name="Shah S."/>
            <person name="Dougan E. K."/>
            <person name="Thang M."/>
            <person name="Chan C."/>
        </authorList>
    </citation>
    <scope>NUCLEOTIDE SEQUENCE [LARGE SCALE GENOMIC DNA]</scope>
</reference>
<name>A0ABP0KCD8_9DINO</name>
<sequence length="220" mass="24018">MPRRPGTSIKKEEAFTPLPEFEDPDEAIVSSWFADYESSKGNGQGDAAWLASVASAPQRSGRLGVGATLTKAEPAKEMQPLNKAARKAMNRRLRREKEEEEHALEGRLRLQKLRGTGVGSNSGSSEDGEGRAALARSGSGSETKHRRRTEVAAGEGICIAGRQRWRGSTEERAEEIGRAGCAEDEQPNPASVRQNSDAWPVFLLWQMSMNNASVPPCLDW</sequence>
<accession>A0ABP0KCD8</accession>
<dbReference type="Proteomes" id="UP001642484">
    <property type="component" value="Unassembled WGS sequence"/>
</dbReference>
<keyword evidence="3" id="KW-1185">Reference proteome</keyword>
<feature type="compositionally biased region" description="Basic and acidic residues" evidence="1">
    <location>
        <begin position="168"/>
        <end position="177"/>
    </location>
</feature>
<protein>
    <submittedName>
        <fullName evidence="2">Uncharacterized protein</fullName>
    </submittedName>
</protein>
<feature type="region of interest" description="Disordered" evidence="1">
    <location>
        <begin position="55"/>
        <end position="153"/>
    </location>
</feature>
<gene>
    <name evidence="2" type="ORF">CCMP2556_LOCUS15645</name>
</gene>
<evidence type="ECO:0000313" key="2">
    <source>
        <dbReference type="EMBL" id="CAK9024479.1"/>
    </source>
</evidence>